<reference evidence="12 13" key="1">
    <citation type="submission" date="2014-06" db="EMBL/GenBank/DDBJ databases">
        <title>Evolutionary Origins and Diversification of the Mycorrhizal Mutualists.</title>
        <authorList>
            <consortium name="DOE Joint Genome Institute"/>
            <consortium name="Mycorrhizal Genomics Consortium"/>
            <person name="Kohler A."/>
            <person name="Kuo A."/>
            <person name="Nagy L.G."/>
            <person name="Floudas D."/>
            <person name="Copeland A."/>
            <person name="Barry K.W."/>
            <person name="Cichocki N."/>
            <person name="Veneault-Fourrey C."/>
            <person name="LaButti K."/>
            <person name="Lindquist E.A."/>
            <person name="Lipzen A."/>
            <person name="Lundell T."/>
            <person name="Morin E."/>
            <person name="Murat C."/>
            <person name="Riley R."/>
            <person name="Ohm R."/>
            <person name="Sun H."/>
            <person name="Tunlid A."/>
            <person name="Henrissat B."/>
            <person name="Grigoriev I.V."/>
            <person name="Hibbett D.S."/>
            <person name="Martin F."/>
        </authorList>
    </citation>
    <scope>NUCLEOTIDE SEQUENCE [LARGE SCALE GENOMIC DNA]</scope>
    <source>
        <strain evidence="12 13">SS14</strain>
    </source>
</reference>
<evidence type="ECO:0000256" key="9">
    <source>
        <dbReference type="RuleBase" id="RU365082"/>
    </source>
</evidence>
<evidence type="ECO:0000256" key="1">
    <source>
        <dbReference type="ARBA" id="ARBA00004123"/>
    </source>
</evidence>
<feature type="region of interest" description="Disordered" evidence="10">
    <location>
        <begin position="298"/>
        <end position="326"/>
    </location>
</feature>
<comment type="subcellular location">
    <subcellularLocation>
        <location evidence="1 9">Nucleus</location>
    </subcellularLocation>
</comment>
<dbReference type="PANTHER" id="PTHR12809:SF2">
    <property type="entry name" value="MEDIATOR OF RNA POLYMERASE II TRANSCRIPTION SUBUNIT 14"/>
    <property type="match status" value="1"/>
</dbReference>
<dbReference type="InterPro" id="IPR013947">
    <property type="entry name" value="Mediator_Med14"/>
</dbReference>
<gene>
    <name evidence="12" type="ORF">M422DRAFT_32064</name>
</gene>
<comment type="similarity">
    <text evidence="2 9">Belongs to the Mediator complex subunit 14 family.</text>
</comment>
<feature type="compositionally biased region" description="Pro residues" evidence="10">
    <location>
        <begin position="299"/>
        <end position="308"/>
    </location>
</feature>
<evidence type="ECO:0000256" key="8">
    <source>
        <dbReference type="ARBA" id="ARBA00032007"/>
    </source>
</evidence>
<evidence type="ECO:0000256" key="7">
    <source>
        <dbReference type="ARBA" id="ARBA00023242"/>
    </source>
</evidence>
<evidence type="ECO:0000256" key="4">
    <source>
        <dbReference type="ARBA" id="ARBA00023015"/>
    </source>
</evidence>
<feature type="region of interest" description="Disordered" evidence="10">
    <location>
        <begin position="413"/>
        <end position="446"/>
    </location>
</feature>
<dbReference type="OrthoDB" id="205099at2759"/>
<evidence type="ECO:0000256" key="3">
    <source>
        <dbReference type="ARBA" id="ARBA00019619"/>
    </source>
</evidence>
<dbReference type="EMBL" id="KN837140">
    <property type="protein sequence ID" value="KIJ40950.1"/>
    <property type="molecule type" value="Genomic_DNA"/>
</dbReference>
<keyword evidence="13" id="KW-1185">Reference proteome</keyword>
<feature type="region of interest" description="Disordered" evidence="10">
    <location>
        <begin position="1"/>
        <end position="20"/>
    </location>
</feature>
<dbReference type="Proteomes" id="UP000054279">
    <property type="component" value="Unassembled WGS sequence"/>
</dbReference>
<feature type="compositionally biased region" description="Basic residues" evidence="10">
    <location>
        <begin position="434"/>
        <end position="445"/>
    </location>
</feature>
<dbReference type="GO" id="GO:0070847">
    <property type="term" value="C:core mediator complex"/>
    <property type="evidence" value="ECO:0007669"/>
    <property type="project" value="TreeGrafter"/>
</dbReference>
<evidence type="ECO:0000313" key="12">
    <source>
        <dbReference type="EMBL" id="KIJ40950.1"/>
    </source>
</evidence>
<evidence type="ECO:0000256" key="2">
    <source>
        <dbReference type="ARBA" id="ARBA00007813"/>
    </source>
</evidence>
<accession>A0A0C9VRM0</accession>
<protein>
    <recommendedName>
        <fullName evidence="3 9">Mediator of RNA polymerase II transcription subunit 14</fullName>
    </recommendedName>
    <alternativeName>
        <fullName evidence="8 9">Mediator complex subunit 14</fullName>
    </alternativeName>
</protein>
<dbReference type="AlphaFoldDB" id="A0A0C9VRM0"/>
<dbReference type="GO" id="GO:0003712">
    <property type="term" value="F:transcription coregulator activity"/>
    <property type="evidence" value="ECO:0007669"/>
    <property type="project" value="UniProtKB-UniRule"/>
</dbReference>
<comment type="subunit">
    <text evidence="9">Component of the Mediator complex.</text>
</comment>
<evidence type="ECO:0000259" key="11">
    <source>
        <dbReference type="Pfam" id="PF08638"/>
    </source>
</evidence>
<evidence type="ECO:0000256" key="10">
    <source>
        <dbReference type="SAM" id="MobiDB-lite"/>
    </source>
</evidence>
<dbReference type="GO" id="GO:0006357">
    <property type="term" value="P:regulation of transcription by RNA polymerase II"/>
    <property type="evidence" value="ECO:0007669"/>
    <property type="project" value="InterPro"/>
</dbReference>
<keyword evidence="4 9" id="KW-0805">Transcription regulation</keyword>
<feature type="domain" description="Mediator complex subunit MED14 N-terminal" evidence="11">
    <location>
        <begin position="55"/>
        <end position="244"/>
    </location>
</feature>
<comment type="function">
    <text evidence="9">Component of the Mediator complex, a coactivator involved in the regulated transcription of nearly all RNA polymerase II-dependent genes. Mediator functions as a bridge to convey information from gene-specific regulatory proteins to the basal RNA polymerase II transcription machinery. Mediator is recruited to promoters by direct interactions with regulatory proteins and serves as a scaffold for the assembly of a functional preinitiation complex with RNA polymerase II and the general transcription factors.</text>
</comment>
<feature type="compositionally biased region" description="Low complexity" evidence="10">
    <location>
        <begin position="476"/>
        <end position="503"/>
    </location>
</feature>
<evidence type="ECO:0000256" key="6">
    <source>
        <dbReference type="ARBA" id="ARBA00023163"/>
    </source>
</evidence>
<evidence type="ECO:0000256" key="5">
    <source>
        <dbReference type="ARBA" id="ARBA00023159"/>
    </source>
</evidence>
<dbReference type="PANTHER" id="PTHR12809">
    <property type="entry name" value="MEDIATOR COMPLEX SUBUNIT"/>
    <property type="match status" value="1"/>
</dbReference>
<organism evidence="12 13">
    <name type="scientific">Sphaerobolus stellatus (strain SS14)</name>
    <dbReference type="NCBI Taxonomy" id="990650"/>
    <lineage>
        <taxon>Eukaryota</taxon>
        <taxon>Fungi</taxon>
        <taxon>Dikarya</taxon>
        <taxon>Basidiomycota</taxon>
        <taxon>Agaricomycotina</taxon>
        <taxon>Agaricomycetes</taxon>
        <taxon>Phallomycetidae</taxon>
        <taxon>Geastrales</taxon>
        <taxon>Sphaerobolaceae</taxon>
        <taxon>Sphaerobolus</taxon>
    </lineage>
</organism>
<proteinExistence type="inferred from homology"/>
<sequence>MSIAGPSLVNGHHSHHNGGGILTNGMNGGMDHHVDLKSLPSEVLEAELPFVQDEQVPLSEILSRVVQDIYAELMTLADTLPSSSDATRKRLLADFVIKHKKQVVKTFAVVRWAKDARDVQKCMNITAFLMNQNAQFMDAANAITLVKDSYAAEKLRNHDLLTSLDVLTTGTYQRLPTAIKKLIISPKQLTNEQIERTLKAFDHLIRYRLRMNEIVPVEMCSYTVSSGQVRFHVPNLFSASVSLRDSEDNSPWFLVDVEFDIKIGGDDTGVVAFPRSPTGITKQYIVEEADLRLARYAIPPEPEPPQAPEQPKEGEQAAAQVPSRPTLPENLVDAPLVRLYNFMQMMSLSYQLEILNYQAQRMRSLGWADYLKVLFSKDRKTLTVTYWLRKPPPPRPANSANSRVKVPLQGGTIVISIEPKPPVTKSSSPDTAKSKHPPGRSHKDRVLHELGLGMKLKRKATTTSMPTPAPPPSVEPPRTSGTRSARASVAPSPAQSVPPSVAPEEPEKYPSDEVNRLFLKVTWTPDINALGFVTNPSDFVEEYEIPSNNLDFQGLLTHAIRRHSEAVLNVFRKQLCEGQNKGVFASEDVVVCTDGDNPALQILLCADEVVLVTIDTRTGRFTLRNTGDLAAAGRGPRFANVTERINEDPVLIMKAITSFRYSTILESAEQKAIALGLQTYKQRNMSREEFLKFGPQSRAHLFIQLHNFPTHYLVLVVADEDFKHALVSVKTVVDNGTVSMVIEDIGWLDLKKVRGRVSISLLPDGEQPGIGMKRKLGETDIDGREWVPKKVNGKDKDVGMGTESFKLESDVIRELYAYCCARVSHMKVEQQLKARAIPYTHGMPSSTSNSPTGPTLTRGVPPGHLGWVHSTLASSVPVLCVQSKDILQGVPAAEAAMPNIRIVPINWWTERKCQVVTCVKLKYVQPPVGKNAGTDNGSGSGQNTVIRPSKSVIYDTQEAIVSFLSEDVNTCVDEFLDGWARVSTIVVIAREVSQMAKAKEWDDVRLLSFDLQTVEFTYTTGYALSISCINQQQNPMGGSYQLRFSRVLPDGSTRPGVSLHNDASPFLRPLLRNGRLAGALAEMVEMLRETLPLALELEKLITGPVTGKQKVDVFPKSCGWYRVLFGDLRHALDFRLMKEKRVVIMDASHSIFESRDDTEKEKEKDKKPGDIGILQPIPDFGEILRQVDPGRVSQSGVAMIDVGLVCDVNIAGKIGLQVVRKVAEKLQL</sequence>
<dbReference type="Pfam" id="PF08638">
    <property type="entry name" value="Med14"/>
    <property type="match status" value="1"/>
</dbReference>
<keyword evidence="6 9" id="KW-0804">Transcription</keyword>
<dbReference type="InterPro" id="IPR055122">
    <property type="entry name" value="Med14_N"/>
</dbReference>
<dbReference type="HOGENOM" id="CLU_004632_0_0_1"/>
<dbReference type="GO" id="GO:0016592">
    <property type="term" value="C:mediator complex"/>
    <property type="evidence" value="ECO:0007669"/>
    <property type="project" value="UniProtKB-UniRule"/>
</dbReference>
<feature type="region of interest" description="Disordered" evidence="10">
    <location>
        <begin position="458"/>
        <end position="509"/>
    </location>
</feature>
<keyword evidence="5 9" id="KW-0010">Activator</keyword>
<evidence type="ECO:0000313" key="13">
    <source>
        <dbReference type="Proteomes" id="UP000054279"/>
    </source>
</evidence>
<name>A0A0C9VRM0_SPHS4</name>
<keyword evidence="7 9" id="KW-0539">Nucleus</keyword>